<feature type="active site" description="Tele-phosphohistidine intermediate" evidence="1">
    <location>
        <position position="15"/>
    </location>
</feature>
<reference evidence="3" key="1">
    <citation type="submission" date="2021-02" db="EMBL/GenBank/DDBJ databases">
        <authorList>
            <person name="Nowell W R."/>
        </authorList>
    </citation>
    <scope>NUCLEOTIDE SEQUENCE</scope>
</reference>
<protein>
    <recommendedName>
        <fullName evidence="5">Phosphoglycerate mutase</fullName>
    </recommendedName>
</protein>
<dbReference type="PANTHER" id="PTHR47927:SF2">
    <property type="entry name" value="PHOSPHOGLYCERATE MUTASE FAMILY PROTEIN"/>
    <property type="match status" value="1"/>
</dbReference>
<dbReference type="InterPro" id="IPR001345">
    <property type="entry name" value="PG/BPGM_mutase_AS"/>
</dbReference>
<gene>
    <name evidence="3" type="ORF">KQP761_LOCUS6518</name>
</gene>
<organism evidence="3 4">
    <name type="scientific">Rotaria magnacalcarata</name>
    <dbReference type="NCBI Taxonomy" id="392030"/>
    <lineage>
        <taxon>Eukaryota</taxon>
        <taxon>Metazoa</taxon>
        <taxon>Spiralia</taxon>
        <taxon>Gnathifera</taxon>
        <taxon>Rotifera</taxon>
        <taxon>Eurotatoria</taxon>
        <taxon>Bdelloidea</taxon>
        <taxon>Philodinida</taxon>
        <taxon>Philodinidae</taxon>
        <taxon>Rotaria</taxon>
    </lineage>
</organism>
<evidence type="ECO:0008006" key="5">
    <source>
        <dbReference type="Google" id="ProtNLM"/>
    </source>
</evidence>
<dbReference type="Pfam" id="PF00300">
    <property type="entry name" value="His_Phos_1"/>
    <property type="match status" value="1"/>
</dbReference>
<dbReference type="EMBL" id="CAJNOW010001928">
    <property type="protein sequence ID" value="CAF1336482.1"/>
    <property type="molecule type" value="Genomic_DNA"/>
</dbReference>
<dbReference type="GO" id="GO:0003824">
    <property type="term" value="F:catalytic activity"/>
    <property type="evidence" value="ECO:0007669"/>
    <property type="project" value="InterPro"/>
</dbReference>
<evidence type="ECO:0000313" key="4">
    <source>
        <dbReference type="Proteomes" id="UP000663834"/>
    </source>
</evidence>
<dbReference type="InterPro" id="IPR013078">
    <property type="entry name" value="His_Pase_superF_clade-1"/>
</dbReference>
<feature type="active site" description="Proton donor/acceptor" evidence="1">
    <location>
        <position position="95"/>
    </location>
</feature>
<dbReference type="SMART" id="SM00855">
    <property type="entry name" value="PGAM"/>
    <property type="match status" value="1"/>
</dbReference>
<feature type="binding site" evidence="2">
    <location>
        <begin position="14"/>
        <end position="21"/>
    </location>
    <ligand>
        <name>substrate</name>
    </ligand>
</feature>
<dbReference type="Gene3D" id="3.40.50.1240">
    <property type="entry name" value="Phosphoglycerate mutase-like"/>
    <property type="match status" value="1"/>
</dbReference>
<sequence length="226" mass="25820">MTNPMARVHLYLIRHGQSEANLVSTYICGQNISCSLTPLGKEQAFLLGKRLKYDNMKYDYLLCSTAVRAKQTADIALEIMNNDPSKLITSNALLEQSQGSWEGLNRRECYTDEIMQKLDKLHIDFSAPGGESIRMLQKRAIEFLKLYIEQAEQQSIKENREVSIVAFTHANLIRAVLQHYLQSDPKYTWLIIQNNTAISEILFNEHGMTLVKVNESAHLNFLIPES</sequence>
<dbReference type="InterPro" id="IPR029033">
    <property type="entry name" value="His_PPase_superfam"/>
</dbReference>
<dbReference type="PANTHER" id="PTHR47927">
    <property type="entry name" value="PUTATIVE-RELATED"/>
    <property type="match status" value="1"/>
</dbReference>
<proteinExistence type="predicted"/>
<dbReference type="CDD" id="cd07067">
    <property type="entry name" value="HP_PGM_like"/>
    <property type="match status" value="1"/>
</dbReference>
<feature type="binding site" evidence="2">
    <location>
        <position position="68"/>
    </location>
    <ligand>
        <name>substrate</name>
    </ligand>
</feature>
<evidence type="ECO:0000256" key="2">
    <source>
        <dbReference type="PIRSR" id="PIRSR613078-2"/>
    </source>
</evidence>
<evidence type="ECO:0000313" key="3">
    <source>
        <dbReference type="EMBL" id="CAF1336482.1"/>
    </source>
</evidence>
<dbReference type="Proteomes" id="UP000663834">
    <property type="component" value="Unassembled WGS sequence"/>
</dbReference>
<comment type="caution">
    <text evidence="3">The sequence shown here is derived from an EMBL/GenBank/DDBJ whole genome shotgun (WGS) entry which is preliminary data.</text>
</comment>
<dbReference type="AlphaFoldDB" id="A0A815GC72"/>
<accession>A0A815GC72</accession>
<evidence type="ECO:0000256" key="1">
    <source>
        <dbReference type="PIRSR" id="PIRSR613078-1"/>
    </source>
</evidence>
<dbReference type="PROSITE" id="PS00175">
    <property type="entry name" value="PG_MUTASE"/>
    <property type="match status" value="1"/>
</dbReference>
<dbReference type="SUPFAM" id="SSF53254">
    <property type="entry name" value="Phosphoglycerate mutase-like"/>
    <property type="match status" value="1"/>
</dbReference>
<name>A0A815GC72_9BILA</name>
<dbReference type="OrthoDB" id="354304at2759"/>